<keyword evidence="1" id="KW-0472">Membrane</keyword>
<evidence type="ECO:0000313" key="3">
    <source>
        <dbReference type="Proteomes" id="UP000653308"/>
    </source>
</evidence>
<name>A0ABQ2ZSG7_9ACTN</name>
<sequence length="129" mass="12912">MHTVATTLQWGFLVVGFAVLGAALTSSVRMKLSGAGIGKVIENVEDRWFGAGSVLLALLAGAGAMIGAGRLSGRGVGLDEAALVVFPLALVAAFVVRRLTARYGYGTAARASGLVLVPALLGAVMSAAG</sequence>
<proteinExistence type="predicted"/>
<dbReference type="Proteomes" id="UP000653308">
    <property type="component" value="Unassembled WGS sequence"/>
</dbReference>
<comment type="caution">
    <text evidence="2">The sequence shown here is derived from an EMBL/GenBank/DDBJ whole genome shotgun (WGS) entry which is preliminary data.</text>
</comment>
<feature type="transmembrane region" description="Helical" evidence="1">
    <location>
        <begin position="111"/>
        <end position="128"/>
    </location>
</feature>
<gene>
    <name evidence="2" type="ORF">GCM10010384_31390</name>
</gene>
<keyword evidence="3" id="KW-1185">Reference proteome</keyword>
<dbReference type="RefSeq" id="WP_190198429.1">
    <property type="nucleotide sequence ID" value="NZ_BMWE01000008.1"/>
</dbReference>
<feature type="transmembrane region" description="Helical" evidence="1">
    <location>
        <begin position="48"/>
        <end position="69"/>
    </location>
</feature>
<feature type="transmembrane region" description="Helical" evidence="1">
    <location>
        <begin position="6"/>
        <end position="28"/>
    </location>
</feature>
<evidence type="ECO:0000256" key="1">
    <source>
        <dbReference type="SAM" id="Phobius"/>
    </source>
</evidence>
<feature type="transmembrane region" description="Helical" evidence="1">
    <location>
        <begin position="81"/>
        <end position="99"/>
    </location>
</feature>
<evidence type="ECO:0000313" key="2">
    <source>
        <dbReference type="EMBL" id="GGY22315.1"/>
    </source>
</evidence>
<organism evidence="2 3">
    <name type="scientific">Streptomyces djakartensis</name>
    <dbReference type="NCBI Taxonomy" id="68193"/>
    <lineage>
        <taxon>Bacteria</taxon>
        <taxon>Bacillati</taxon>
        <taxon>Actinomycetota</taxon>
        <taxon>Actinomycetes</taxon>
        <taxon>Kitasatosporales</taxon>
        <taxon>Streptomycetaceae</taxon>
        <taxon>Streptomyces</taxon>
    </lineage>
</organism>
<keyword evidence="1" id="KW-1133">Transmembrane helix</keyword>
<keyword evidence="1" id="KW-0812">Transmembrane</keyword>
<reference evidence="3" key="1">
    <citation type="journal article" date="2019" name="Int. J. Syst. Evol. Microbiol.">
        <title>The Global Catalogue of Microorganisms (GCM) 10K type strain sequencing project: providing services to taxonomists for standard genome sequencing and annotation.</title>
        <authorList>
            <consortium name="The Broad Institute Genomics Platform"/>
            <consortium name="The Broad Institute Genome Sequencing Center for Infectious Disease"/>
            <person name="Wu L."/>
            <person name="Ma J."/>
        </authorList>
    </citation>
    <scope>NUCLEOTIDE SEQUENCE [LARGE SCALE GENOMIC DNA]</scope>
    <source>
        <strain evidence="3">JCM 4957</strain>
    </source>
</reference>
<protein>
    <submittedName>
        <fullName evidence="2">Uncharacterized protein</fullName>
    </submittedName>
</protein>
<accession>A0ABQ2ZSG7</accession>
<dbReference type="EMBL" id="BMWE01000008">
    <property type="protein sequence ID" value="GGY22315.1"/>
    <property type="molecule type" value="Genomic_DNA"/>
</dbReference>